<reference evidence="2 3" key="1">
    <citation type="submission" date="2019-02" db="EMBL/GenBank/DDBJ databases">
        <authorList>
            <person name="Sun L."/>
            <person name="Pan D."/>
            <person name="Wu X."/>
        </authorList>
    </citation>
    <scope>NUCLEOTIDE SEQUENCE [LARGE SCALE GENOMIC DNA]</scope>
    <source>
        <strain evidence="2 3">JW-1</strain>
    </source>
</reference>
<dbReference type="Proteomes" id="UP000289260">
    <property type="component" value="Chromosome"/>
</dbReference>
<feature type="transmembrane region" description="Helical" evidence="1">
    <location>
        <begin position="60"/>
        <end position="79"/>
    </location>
</feature>
<proteinExistence type="predicted"/>
<evidence type="ECO:0000313" key="3">
    <source>
        <dbReference type="Proteomes" id="UP000289260"/>
    </source>
</evidence>
<keyword evidence="1" id="KW-1133">Transmembrane helix</keyword>
<dbReference type="OrthoDB" id="3823611at2"/>
<keyword evidence="1" id="KW-0812">Transmembrane</keyword>
<keyword evidence="3" id="KW-1185">Reference proteome</keyword>
<name>A0A4P6KH30_9MICO</name>
<dbReference type="AlphaFoldDB" id="A0A4P6KH30"/>
<feature type="transmembrane region" description="Helical" evidence="1">
    <location>
        <begin position="86"/>
        <end position="106"/>
    </location>
</feature>
<sequence>MAATDDTAARPSRARRLLGALARWVLIVHAALLVAQPFIAGTMLDGRSADAQAWHLNIGMALPAIGFVQIIVTLLAWRLARWPQGAFTGSIAVWVLELAQFFIGYLGMPLAMHIPLGLLLVVAGVGMAYCYGYRAAPAQPGGSAQPARSADELTP</sequence>
<accession>A0A4P6KH30</accession>
<gene>
    <name evidence="2" type="ORF">EVS81_12765</name>
</gene>
<keyword evidence="1" id="KW-0472">Membrane</keyword>
<dbReference type="EMBL" id="CP035806">
    <property type="protein sequence ID" value="QBE49590.1"/>
    <property type="molecule type" value="Genomic_DNA"/>
</dbReference>
<dbReference type="RefSeq" id="WP_130110717.1">
    <property type="nucleotide sequence ID" value="NZ_CP035806.1"/>
</dbReference>
<feature type="transmembrane region" description="Helical" evidence="1">
    <location>
        <begin position="21"/>
        <end position="40"/>
    </location>
</feature>
<protein>
    <submittedName>
        <fullName evidence="2">Uncharacterized protein</fullName>
    </submittedName>
</protein>
<organism evidence="2 3">
    <name type="scientific">Leucobacter triazinivorans</name>
    <dbReference type="NCBI Taxonomy" id="1784719"/>
    <lineage>
        <taxon>Bacteria</taxon>
        <taxon>Bacillati</taxon>
        <taxon>Actinomycetota</taxon>
        <taxon>Actinomycetes</taxon>
        <taxon>Micrococcales</taxon>
        <taxon>Microbacteriaceae</taxon>
        <taxon>Leucobacter</taxon>
    </lineage>
</organism>
<evidence type="ECO:0000313" key="2">
    <source>
        <dbReference type="EMBL" id="QBE49590.1"/>
    </source>
</evidence>
<dbReference type="KEGG" id="ltr:EVS81_12765"/>
<feature type="transmembrane region" description="Helical" evidence="1">
    <location>
        <begin position="112"/>
        <end position="131"/>
    </location>
</feature>
<evidence type="ECO:0000256" key="1">
    <source>
        <dbReference type="SAM" id="Phobius"/>
    </source>
</evidence>